<organism evidence="1 2">
    <name type="scientific">Virgibacillus oceani</name>
    <dbReference type="NCBI Taxonomy" id="1479511"/>
    <lineage>
        <taxon>Bacteria</taxon>
        <taxon>Bacillati</taxon>
        <taxon>Bacillota</taxon>
        <taxon>Bacilli</taxon>
        <taxon>Bacillales</taxon>
        <taxon>Bacillaceae</taxon>
        <taxon>Virgibacillus</taxon>
    </lineage>
</organism>
<gene>
    <name evidence="1" type="ORF">GCM10011398_05260</name>
</gene>
<dbReference type="EMBL" id="BMFR01000001">
    <property type="protein sequence ID" value="GGG64598.1"/>
    <property type="molecule type" value="Genomic_DNA"/>
</dbReference>
<dbReference type="AlphaFoldDB" id="A0A917H1J3"/>
<comment type="caution">
    <text evidence="1">The sequence shown here is derived from an EMBL/GenBank/DDBJ whole genome shotgun (WGS) entry which is preliminary data.</text>
</comment>
<dbReference type="Proteomes" id="UP000622860">
    <property type="component" value="Unassembled WGS sequence"/>
</dbReference>
<evidence type="ECO:0000313" key="2">
    <source>
        <dbReference type="Proteomes" id="UP000622860"/>
    </source>
</evidence>
<name>A0A917H1J3_9BACI</name>
<keyword evidence="2" id="KW-1185">Reference proteome</keyword>
<evidence type="ECO:0000313" key="1">
    <source>
        <dbReference type="EMBL" id="GGG64598.1"/>
    </source>
</evidence>
<dbReference type="RefSeq" id="WP_188453775.1">
    <property type="nucleotide sequence ID" value="NZ_BMFR01000001.1"/>
</dbReference>
<protein>
    <submittedName>
        <fullName evidence="1">Uncharacterized protein</fullName>
    </submittedName>
</protein>
<proteinExistence type="predicted"/>
<reference evidence="1" key="1">
    <citation type="journal article" date="2014" name="Int. J. Syst. Evol. Microbiol.">
        <title>Complete genome sequence of Corynebacterium casei LMG S-19264T (=DSM 44701T), isolated from a smear-ripened cheese.</title>
        <authorList>
            <consortium name="US DOE Joint Genome Institute (JGI-PGF)"/>
            <person name="Walter F."/>
            <person name="Albersmeier A."/>
            <person name="Kalinowski J."/>
            <person name="Ruckert C."/>
        </authorList>
    </citation>
    <scope>NUCLEOTIDE SEQUENCE</scope>
    <source>
        <strain evidence="1">CGMCC 1.12754</strain>
    </source>
</reference>
<reference evidence="1" key="2">
    <citation type="submission" date="2020-09" db="EMBL/GenBank/DDBJ databases">
        <authorList>
            <person name="Sun Q."/>
            <person name="Zhou Y."/>
        </authorList>
    </citation>
    <scope>NUCLEOTIDE SEQUENCE</scope>
    <source>
        <strain evidence="1">CGMCC 1.12754</strain>
    </source>
</reference>
<accession>A0A917H1J3</accession>
<sequence length="107" mass="12335">MNEQEKAQLKYDAAIALKNGNLDENTLNYFIEKAYHIGHNAGEVKKIERVEELTKENCRYSQTLIDIEDNLDEALELVDPDDKDDCIQISVDLIQKIWVLKGEPDNK</sequence>